<name>A0A0F9WX37_9ZZZZ</name>
<dbReference type="AlphaFoldDB" id="A0A0F9WX37"/>
<gene>
    <name evidence="1" type="ORF">LCGC14_0298120</name>
</gene>
<accession>A0A0F9WX37</accession>
<reference evidence="1" key="1">
    <citation type="journal article" date="2015" name="Nature">
        <title>Complex archaea that bridge the gap between prokaryotes and eukaryotes.</title>
        <authorList>
            <person name="Spang A."/>
            <person name="Saw J.H."/>
            <person name="Jorgensen S.L."/>
            <person name="Zaremba-Niedzwiedzka K."/>
            <person name="Martijn J."/>
            <person name="Lind A.E."/>
            <person name="van Eijk R."/>
            <person name="Schleper C."/>
            <person name="Guy L."/>
            <person name="Ettema T.J."/>
        </authorList>
    </citation>
    <scope>NUCLEOTIDE SEQUENCE</scope>
</reference>
<dbReference type="EMBL" id="LAZR01000183">
    <property type="protein sequence ID" value="KKN83573.1"/>
    <property type="molecule type" value="Genomic_DNA"/>
</dbReference>
<proteinExistence type="predicted"/>
<sequence>MPKKKAEKTDPVLEMVREIRDDTRKLRRSQCKKDGGHSWVWAQDKQVFGGFAWSVMLGEADDAYLELQRKCRFCGATELRTFNLLNGGGRRRMYKFIRGE</sequence>
<comment type="caution">
    <text evidence="1">The sequence shown here is derived from an EMBL/GenBank/DDBJ whole genome shotgun (WGS) entry which is preliminary data.</text>
</comment>
<organism evidence="1">
    <name type="scientific">marine sediment metagenome</name>
    <dbReference type="NCBI Taxonomy" id="412755"/>
    <lineage>
        <taxon>unclassified sequences</taxon>
        <taxon>metagenomes</taxon>
        <taxon>ecological metagenomes</taxon>
    </lineage>
</organism>
<protein>
    <submittedName>
        <fullName evidence="1">Uncharacterized protein</fullName>
    </submittedName>
</protein>
<evidence type="ECO:0000313" key="1">
    <source>
        <dbReference type="EMBL" id="KKN83573.1"/>
    </source>
</evidence>